<evidence type="ECO:0000256" key="3">
    <source>
        <dbReference type="SAM" id="SignalP"/>
    </source>
</evidence>
<dbReference type="Proteomes" id="UP000322234">
    <property type="component" value="Unassembled WGS sequence"/>
</dbReference>
<keyword evidence="5" id="KW-1185">Reference proteome</keyword>
<keyword evidence="2" id="KW-0964">Secreted</keyword>
<dbReference type="GO" id="GO:0005615">
    <property type="term" value="C:extracellular space"/>
    <property type="evidence" value="ECO:0007669"/>
    <property type="project" value="TreeGrafter"/>
</dbReference>
<gene>
    <name evidence="4" type="ORF">E5288_WYG016046</name>
</gene>
<evidence type="ECO:0008006" key="6">
    <source>
        <dbReference type="Google" id="ProtNLM"/>
    </source>
</evidence>
<dbReference type="InterPro" id="IPR035960">
    <property type="entry name" value="Secretoglobin_sf"/>
</dbReference>
<dbReference type="AlphaFoldDB" id="A0A6B0RLR5"/>
<dbReference type="PANTHER" id="PTHR14037">
    <property type="entry name" value="MAMMAGLOBIN-RELATED"/>
    <property type="match status" value="1"/>
</dbReference>
<proteinExistence type="predicted"/>
<dbReference type="PROSITE" id="PS51257">
    <property type="entry name" value="PROKAR_LIPOPROTEIN"/>
    <property type="match status" value="1"/>
</dbReference>
<comment type="caution">
    <text evidence="4">The sequence shown here is derived from an EMBL/GenBank/DDBJ whole genome shotgun (WGS) entry which is preliminary data.</text>
</comment>
<dbReference type="SUPFAM" id="SSF48201">
    <property type="entry name" value="Uteroglobin-like"/>
    <property type="match status" value="1"/>
</dbReference>
<organism evidence="4 5">
    <name type="scientific">Bos mutus</name>
    <name type="common">wild yak</name>
    <dbReference type="NCBI Taxonomy" id="72004"/>
    <lineage>
        <taxon>Eukaryota</taxon>
        <taxon>Metazoa</taxon>
        <taxon>Chordata</taxon>
        <taxon>Craniata</taxon>
        <taxon>Vertebrata</taxon>
        <taxon>Euteleostomi</taxon>
        <taxon>Mammalia</taxon>
        <taxon>Eutheria</taxon>
        <taxon>Laurasiatheria</taxon>
        <taxon>Artiodactyla</taxon>
        <taxon>Ruminantia</taxon>
        <taxon>Pecora</taxon>
        <taxon>Bovidae</taxon>
        <taxon>Bovinae</taxon>
        <taxon>Bos</taxon>
    </lineage>
</organism>
<dbReference type="Pfam" id="PF01099">
    <property type="entry name" value="Uteroglobin"/>
    <property type="match status" value="1"/>
</dbReference>
<accession>A0A6B0RLR5</accession>
<evidence type="ECO:0000256" key="1">
    <source>
        <dbReference type="ARBA" id="ARBA00004613"/>
    </source>
</evidence>
<dbReference type="PANTHER" id="PTHR14037:SF4">
    <property type="entry name" value="MAMMAGLOBIN-B"/>
    <property type="match status" value="1"/>
</dbReference>
<dbReference type="PROSITE" id="PS51311">
    <property type="entry name" value="SCGB"/>
    <property type="match status" value="1"/>
</dbReference>
<evidence type="ECO:0000256" key="2">
    <source>
        <dbReference type="ARBA" id="ARBA00022525"/>
    </source>
</evidence>
<feature type="chain" id="PRO_5025430049" description="Secretoglobin family 2A member 2" evidence="3">
    <location>
        <begin position="19"/>
        <end position="136"/>
    </location>
</feature>
<comment type="subcellular location">
    <subcellularLocation>
        <location evidence="1">Secreted</location>
    </subcellularLocation>
</comment>
<keyword evidence="3" id="KW-0732">Signal</keyword>
<sequence length="136" mass="15208">MKLVTVLMLVALPLYCYAGSSGCSLLDNVIEKSVDPTVSKDEYRVYLKDFVQTDVEKKAADELKQCFLQQSNETLANFKQMLDIGELSQWSEDSRSTQSRICQAHHPAEDITKECLLEGLMPAKPCRAQEDDGGLC</sequence>
<dbReference type="EMBL" id="VBQZ03000064">
    <property type="protein sequence ID" value="MXQ90745.1"/>
    <property type="molecule type" value="Genomic_DNA"/>
</dbReference>
<feature type="signal peptide" evidence="3">
    <location>
        <begin position="1"/>
        <end position="18"/>
    </location>
</feature>
<evidence type="ECO:0000313" key="4">
    <source>
        <dbReference type="EMBL" id="MXQ90745.1"/>
    </source>
</evidence>
<reference evidence="4" key="1">
    <citation type="submission" date="2019-10" db="EMBL/GenBank/DDBJ databases">
        <title>The sequence and de novo assembly of the wild yak genome.</title>
        <authorList>
            <person name="Liu Y."/>
        </authorList>
    </citation>
    <scope>NUCLEOTIDE SEQUENCE [LARGE SCALE GENOMIC DNA]</scope>
    <source>
        <strain evidence="4">WY2019</strain>
    </source>
</reference>
<dbReference type="InterPro" id="IPR016126">
    <property type="entry name" value="Secretoglobin"/>
</dbReference>
<evidence type="ECO:0000313" key="5">
    <source>
        <dbReference type="Proteomes" id="UP000322234"/>
    </source>
</evidence>
<dbReference type="GO" id="GO:0030521">
    <property type="term" value="P:androgen receptor signaling pathway"/>
    <property type="evidence" value="ECO:0007669"/>
    <property type="project" value="TreeGrafter"/>
</dbReference>
<protein>
    <recommendedName>
        <fullName evidence="6">Secretoglobin family 2A member 2</fullName>
    </recommendedName>
</protein>
<name>A0A6B0RLR5_9CETA</name>